<evidence type="ECO:0000313" key="1">
    <source>
        <dbReference type="EMBL" id="MEI4803867.1"/>
    </source>
</evidence>
<comment type="caution">
    <text evidence="1">The sequence shown here is derived from an EMBL/GenBank/DDBJ whole genome shotgun (WGS) entry which is preliminary data.</text>
</comment>
<name>A0ABU8FMF4_9BACI</name>
<keyword evidence="2" id="KW-1185">Reference proteome</keyword>
<dbReference type="Proteomes" id="UP001372526">
    <property type="component" value="Unassembled WGS sequence"/>
</dbReference>
<accession>A0ABU8FMF4</accession>
<sequence>MNYRQIPYYGPSSFLYPYSYLRLVPDRVEIPQQIDELKKEIGQLRRMVYVLQVIQRLSTPSIVKIPYTKMYNNQPDYGTVTINVGLPNIIVVIEQESGDLIAAGFTGADGRITFENVPVTHSMGARKYAIVEDLKYTGMVHISSSPGKVETYDLPVSLR</sequence>
<dbReference type="EMBL" id="JBAWSX010000018">
    <property type="protein sequence ID" value="MEI4803867.1"/>
    <property type="molecule type" value="Genomic_DNA"/>
</dbReference>
<proteinExistence type="predicted"/>
<gene>
    <name evidence="1" type="ORF">WAZ07_22075</name>
</gene>
<organism evidence="1 2">
    <name type="scientific">Bacillus bruguierae</name>
    <dbReference type="NCBI Taxonomy" id="3127667"/>
    <lineage>
        <taxon>Bacteria</taxon>
        <taxon>Bacillati</taxon>
        <taxon>Bacillota</taxon>
        <taxon>Bacilli</taxon>
        <taxon>Bacillales</taxon>
        <taxon>Bacillaceae</taxon>
        <taxon>Bacillus</taxon>
    </lineage>
</organism>
<evidence type="ECO:0000313" key="2">
    <source>
        <dbReference type="Proteomes" id="UP001372526"/>
    </source>
</evidence>
<reference evidence="1 2" key="1">
    <citation type="submission" date="2024-01" db="EMBL/GenBank/DDBJ databases">
        <title>Seven novel Bacillus-like species.</title>
        <authorList>
            <person name="Liu G."/>
        </authorList>
    </citation>
    <scope>NUCLEOTIDE SEQUENCE [LARGE SCALE GENOMIC DNA]</scope>
    <source>
        <strain evidence="1 2">FJAT-51639</strain>
    </source>
</reference>
<protein>
    <submittedName>
        <fullName evidence="1">Uncharacterized protein</fullName>
    </submittedName>
</protein>
<dbReference type="RefSeq" id="WP_336474164.1">
    <property type="nucleotide sequence ID" value="NZ_JBAWSX010000018.1"/>
</dbReference>